<evidence type="ECO:0000256" key="3">
    <source>
        <dbReference type="ARBA" id="ARBA00022692"/>
    </source>
</evidence>
<evidence type="ECO:0000256" key="4">
    <source>
        <dbReference type="ARBA" id="ARBA00022989"/>
    </source>
</evidence>
<gene>
    <name evidence="8" type="ORF">FKG94_09465</name>
</gene>
<dbReference type="GO" id="GO:0012505">
    <property type="term" value="C:endomembrane system"/>
    <property type="evidence" value="ECO:0007669"/>
    <property type="project" value="UniProtKB-SubCell"/>
</dbReference>
<feature type="transmembrane region" description="Helical" evidence="6">
    <location>
        <begin position="71"/>
        <end position="91"/>
    </location>
</feature>
<evidence type="ECO:0000313" key="8">
    <source>
        <dbReference type="EMBL" id="TQV81311.1"/>
    </source>
</evidence>
<dbReference type="Pfam" id="PF02954">
    <property type="entry name" value="HTH_8"/>
    <property type="match status" value="1"/>
</dbReference>
<dbReference type="SUPFAM" id="SSF46689">
    <property type="entry name" value="Homeodomain-like"/>
    <property type="match status" value="1"/>
</dbReference>
<protein>
    <recommendedName>
        <fullName evidence="7">DNA binding HTH domain-containing protein</fullName>
    </recommendedName>
</protein>
<feature type="transmembrane region" description="Helical" evidence="6">
    <location>
        <begin position="173"/>
        <end position="194"/>
    </location>
</feature>
<keyword evidence="2" id="KW-1003">Cell membrane</keyword>
<evidence type="ECO:0000259" key="7">
    <source>
        <dbReference type="Pfam" id="PF02954"/>
    </source>
</evidence>
<evidence type="ECO:0000256" key="5">
    <source>
        <dbReference type="ARBA" id="ARBA00023136"/>
    </source>
</evidence>
<feature type="transmembrane region" description="Helical" evidence="6">
    <location>
        <begin position="103"/>
        <end position="124"/>
    </location>
</feature>
<dbReference type="Gene3D" id="1.10.10.60">
    <property type="entry name" value="Homeodomain-like"/>
    <property type="match status" value="1"/>
</dbReference>
<evidence type="ECO:0000256" key="2">
    <source>
        <dbReference type="ARBA" id="ARBA00022475"/>
    </source>
</evidence>
<dbReference type="OrthoDB" id="5705271at2"/>
<organism evidence="8 9">
    <name type="scientific">Exilibacterium tricleocarpae</name>
    <dbReference type="NCBI Taxonomy" id="2591008"/>
    <lineage>
        <taxon>Bacteria</taxon>
        <taxon>Pseudomonadati</taxon>
        <taxon>Pseudomonadota</taxon>
        <taxon>Gammaproteobacteria</taxon>
        <taxon>Cellvibrionales</taxon>
        <taxon>Cellvibrionaceae</taxon>
        <taxon>Exilibacterium</taxon>
    </lineage>
</organism>
<feature type="transmembrane region" description="Helical" evidence="6">
    <location>
        <begin position="38"/>
        <end position="59"/>
    </location>
</feature>
<dbReference type="AlphaFoldDB" id="A0A545TVX5"/>
<dbReference type="Pfam" id="PF07672">
    <property type="entry name" value="MFS_Mycoplasma"/>
    <property type="match status" value="1"/>
</dbReference>
<dbReference type="InterPro" id="IPR002197">
    <property type="entry name" value="HTH_Fis"/>
</dbReference>
<dbReference type="PRINTS" id="PR01590">
    <property type="entry name" value="HTHFIS"/>
</dbReference>
<feature type="transmembrane region" description="Helical" evidence="6">
    <location>
        <begin position="200"/>
        <end position="219"/>
    </location>
</feature>
<sequence length="300" mass="33129">MSSGNGVLVYAIPSVLALALKIVIFLMARHSLRQIRPWLWVFLLSLFGANLAELTGFYYTDNPAPSYYYMLGYYICALLACLSLLGLSLDVSGCPSRYFNRPIIVYGVLASVVVGMPGLVIAGVESIGYSVTRVAGPYYWVWQITAVVSLLSSLVVLAHCWRRNQDPLRRRRAFVLLIGSGPMVLMVVAVIAAMQVGFNFNAAVLVSLLITFLLMVLVYTETTERLFRFLSIIPTTKEHRSAGIISPLIFGHGPVHLKEASAVFEREVIKNAVERCGGNKTHAANMLGISRNTLLRKLKE</sequence>
<name>A0A545TVX5_9GAMM</name>
<dbReference type="InterPro" id="IPR009057">
    <property type="entry name" value="Homeodomain-like_sf"/>
</dbReference>
<feature type="transmembrane region" description="Helical" evidence="6">
    <location>
        <begin position="6"/>
        <end position="26"/>
    </location>
</feature>
<comment type="subcellular location">
    <subcellularLocation>
        <location evidence="1">Endomembrane system</location>
    </subcellularLocation>
</comment>
<proteinExistence type="predicted"/>
<reference evidence="8 9" key="1">
    <citation type="submission" date="2019-06" db="EMBL/GenBank/DDBJ databases">
        <title>Whole genome sequence for Cellvibrionaceae sp. R142.</title>
        <authorList>
            <person name="Wang G."/>
        </authorList>
    </citation>
    <scope>NUCLEOTIDE SEQUENCE [LARGE SCALE GENOMIC DNA]</scope>
    <source>
        <strain evidence="8 9">R142</strain>
    </source>
</reference>
<comment type="caution">
    <text evidence="8">The sequence shown here is derived from an EMBL/GenBank/DDBJ whole genome shotgun (WGS) entry which is preliminary data.</text>
</comment>
<dbReference type="Proteomes" id="UP000319732">
    <property type="component" value="Unassembled WGS sequence"/>
</dbReference>
<dbReference type="InterPro" id="IPR011699">
    <property type="entry name" value="MFS_Mycoplasma"/>
</dbReference>
<dbReference type="EMBL" id="VHSG01000008">
    <property type="protein sequence ID" value="TQV81311.1"/>
    <property type="molecule type" value="Genomic_DNA"/>
</dbReference>
<keyword evidence="4 6" id="KW-1133">Transmembrane helix</keyword>
<feature type="transmembrane region" description="Helical" evidence="6">
    <location>
        <begin position="139"/>
        <end position="161"/>
    </location>
</feature>
<keyword evidence="9" id="KW-1185">Reference proteome</keyword>
<accession>A0A545TVX5</accession>
<evidence type="ECO:0000256" key="1">
    <source>
        <dbReference type="ARBA" id="ARBA00004308"/>
    </source>
</evidence>
<evidence type="ECO:0000256" key="6">
    <source>
        <dbReference type="SAM" id="Phobius"/>
    </source>
</evidence>
<evidence type="ECO:0000313" key="9">
    <source>
        <dbReference type="Proteomes" id="UP000319732"/>
    </source>
</evidence>
<keyword evidence="5 6" id="KW-0472">Membrane</keyword>
<feature type="domain" description="DNA binding HTH" evidence="7">
    <location>
        <begin position="263"/>
        <end position="300"/>
    </location>
</feature>
<dbReference type="RefSeq" id="WP_142903972.1">
    <property type="nucleotide sequence ID" value="NZ_ML660091.1"/>
</dbReference>
<dbReference type="GO" id="GO:0043565">
    <property type="term" value="F:sequence-specific DNA binding"/>
    <property type="evidence" value="ECO:0007669"/>
    <property type="project" value="InterPro"/>
</dbReference>
<keyword evidence="3 6" id="KW-0812">Transmembrane</keyword>